<keyword evidence="2" id="KW-1185">Reference proteome</keyword>
<accession>A0A9W6XNJ2</accession>
<name>A0A9W6XNJ2_9STRA</name>
<comment type="caution">
    <text evidence="1">The sequence shown here is derived from an EMBL/GenBank/DDBJ whole genome shotgun (WGS) entry which is preliminary data.</text>
</comment>
<protein>
    <submittedName>
        <fullName evidence="1">Unnamed protein product</fullName>
    </submittedName>
</protein>
<gene>
    <name evidence="1" type="ORF">Pfra01_001346900</name>
</gene>
<dbReference type="OrthoDB" id="143111at2759"/>
<dbReference type="EMBL" id="BSXT01001387">
    <property type="protein sequence ID" value="GMF41909.1"/>
    <property type="molecule type" value="Genomic_DNA"/>
</dbReference>
<dbReference type="Proteomes" id="UP001165121">
    <property type="component" value="Unassembled WGS sequence"/>
</dbReference>
<evidence type="ECO:0000313" key="2">
    <source>
        <dbReference type="Proteomes" id="UP001165121"/>
    </source>
</evidence>
<organism evidence="1 2">
    <name type="scientific">Phytophthora fragariaefolia</name>
    <dbReference type="NCBI Taxonomy" id="1490495"/>
    <lineage>
        <taxon>Eukaryota</taxon>
        <taxon>Sar</taxon>
        <taxon>Stramenopiles</taxon>
        <taxon>Oomycota</taxon>
        <taxon>Peronosporomycetes</taxon>
        <taxon>Peronosporales</taxon>
        <taxon>Peronosporaceae</taxon>
        <taxon>Phytophthora</taxon>
    </lineage>
</organism>
<reference evidence="1" key="1">
    <citation type="submission" date="2023-04" db="EMBL/GenBank/DDBJ databases">
        <title>Phytophthora fragariaefolia NBRC 109709.</title>
        <authorList>
            <person name="Ichikawa N."/>
            <person name="Sato H."/>
            <person name="Tonouchi N."/>
        </authorList>
    </citation>
    <scope>NUCLEOTIDE SEQUENCE</scope>
    <source>
        <strain evidence="1">NBRC 109709</strain>
    </source>
</reference>
<evidence type="ECO:0000313" key="1">
    <source>
        <dbReference type="EMBL" id="GMF41909.1"/>
    </source>
</evidence>
<sequence>MILDRAHLVPGKEKSSKELGMGLAERTKFLLTLLMEHTPPLDEQTIGDACKLCRVATGDGQYLWIHKDEFEKLEDYIKCEQDPYQPIKPTTISLRIADASGSWDAKILTKMYCK</sequence>
<dbReference type="AlphaFoldDB" id="A0A9W6XNJ2"/>
<proteinExistence type="predicted"/>